<evidence type="ECO:0000256" key="2">
    <source>
        <dbReference type="ARBA" id="ARBA00023002"/>
    </source>
</evidence>
<evidence type="ECO:0000313" key="5">
    <source>
        <dbReference type="Proteomes" id="UP000824105"/>
    </source>
</evidence>
<dbReference type="Gene3D" id="3.90.1170.50">
    <property type="entry name" value="Aldehyde oxidase/xanthine dehydrogenase, a/b hammerhead"/>
    <property type="match status" value="1"/>
</dbReference>
<name>A0A9D2FIM3_9FIRM</name>
<feature type="domain" description="Aldehyde oxidase/xanthine dehydrogenase a/b hammerhead" evidence="3">
    <location>
        <begin position="5"/>
        <end position="117"/>
    </location>
</feature>
<dbReference type="InterPro" id="IPR016208">
    <property type="entry name" value="Ald_Oxase/xanthine_DH-like"/>
</dbReference>
<dbReference type="Proteomes" id="UP000824105">
    <property type="component" value="Unassembled WGS sequence"/>
</dbReference>
<dbReference type="GO" id="GO:0016491">
    <property type="term" value="F:oxidoreductase activity"/>
    <property type="evidence" value="ECO:0007669"/>
    <property type="project" value="UniProtKB-KW"/>
</dbReference>
<dbReference type="Pfam" id="PF02738">
    <property type="entry name" value="MoCoBD_1"/>
    <property type="match status" value="1"/>
</dbReference>
<dbReference type="GO" id="GO:0005506">
    <property type="term" value="F:iron ion binding"/>
    <property type="evidence" value="ECO:0007669"/>
    <property type="project" value="InterPro"/>
</dbReference>
<dbReference type="InterPro" id="IPR008274">
    <property type="entry name" value="AldOxase/xan_DH_MoCoBD1"/>
</dbReference>
<gene>
    <name evidence="4" type="ORF">H9724_01885</name>
</gene>
<dbReference type="InterPro" id="IPR000674">
    <property type="entry name" value="Ald_Oxase/Xan_DH_a/b"/>
</dbReference>
<reference evidence="4" key="2">
    <citation type="submission" date="2021-04" db="EMBL/GenBank/DDBJ databases">
        <authorList>
            <person name="Gilroy R."/>
        </authorList>
    </citation>
    <scope>NUCLEOTIDE SEQUENCE</scope>
    <source>
        <strain evidence="4">CHK188-11489</strain>
    </source>
</reference>
<dbReference type="SUPFAM" id="SSF54665">
    <property type="entry name" value="CO dehydrogenase molybdoprotein N-domain-like"/>
    <property type="match status" value="1"/>
</dbReference>
<sequence>MQLLLGKPVYTEDLAPKDALTVKILRSPHANAMVREIDAAAALKIPGVVAVYTWQDVPRNRFTIAGQTYPEPSPYDRLILDRHVRFAGDAVAIIAAETEKAALKAMKLIKVQYDILPAVLDFRTAKDNKTLVHPEEDWVPTCPVGGDNRRNLVASDSNSDGDVDAVLAGCDIVLDRTYHTKAYNQAMMETFRTCAEMDRYGRLHILSSTQIVFHVRRILSRALGLPMSRIRVEKPRIGGGFGAKQTAVCEMYPAFVTLKTGRPSKLVYTREEAQIAGSPRHEMQVRVRLGADREGHIRAIDMYTLSNTGAYGEHGPTTVGLSGHKSIPMYTGNLEAYRFRYDVVYTNHQAAGAYRGYGATQGIFALETTVNELAEQLGIDPTVIRDRNMVREGMKMTSYYNEMANACALDRCLEHCRRIFRWEEKYPVRDMGNGKVRAAGVAMAMQGSCISNVDVGSATLKLSEDGTYNLIIGAADMGTGCDTILAQMAAECLDCSVEDIAVFGADTDTSPYDSGSYASSTTYITGKAVEKACAELKQKICEIAAGMLHCQPDEVVFKGKRVRRIHSDESLTLQEIGYKTQVFNNIAAEATASHSSPVSPPPYMAGMVEIELDKETGLVTILDYMAVVDCGIPINPALARIQTEGGIVQGIGHTLMENVQYDANGKPIESSFLQYKIPTRLDMGHLRVEFENSYEPTGPFGAKSIGEIVINTPAPAIAHAIYRATGVWHREIPITPEQIAMQTPVSVP</sequence>
<evidence type="ECO:0000313" key="4">
    <source>
        <dbReference type="EMBL" id="HIZ61503.1"/>
    </source>
</evidence>
<dbReference type="SUPFAM" id="SSF56003">
    <property type="entry name" value="Molybdenum cofactor-binding domain"/>
    <property type="match status" value="1"/>
</dbReference>
<dbReference type="EMBL" id="DXBF01000014">
    <property type="protein sequence ID" value="HIZ61503.1"/>
    <property type="molecule type" value="Genomic_DNA"/>
</dbReference>
<comment type="caution">
    <text evidence="4">The sequence shown here is derived from an EMBL/GenBank/DDBJ whole genome shotgun (WGS) entry which is preliminary data.</text>
</comment>
<protein>
    <submittedName>
        <fullName evidence="4">Molybdopterin-dependent oxidoreductase</fullName>
    </submittedName>
</protein>
<dbReference type="AlphaFoldDB" id="A0A9D2FIM3"/>
<keyword evidence="2" id="KW-0560">Oxidoreductase</keyword>
<evidence type="ECO:0000259" key="3">
    <source>
        <dbReference type="SMART" id="SM01008"/>
    </source>
</evidence>
<dbReference type="PANTHER" id="PTHR11908">
    <property type="entry name" value="XANTHINE DEHYDROGENASE"/>
    <property type="match status" value="1"/>
</dbReference>
<dbReference type="InterPro" id="IPR037165">
    <property type="entry name" value="AldOxase/xan_DH_Mopterin-bd_sf"/>
</dbReference>
<keyword evidence="1" id="KW-0500">Molybdenum</keyword>
<proteinExistence type="predicted"/>
<organism evidence="4 5">
    <name type="scientific">Candidatus Gemmiger avistercoris</name>
    <dbReference type="NCBI Taxonomy" id="2838606"/>
    <lineage>
        <taxon>Bacteria</taxon>
        <taxon>Bacillati</taxon>
        <taxon>Bacillota</taxon>
        <taxon>Clostridia</taxon>
        <taxon>Eubacteriales</taxon>
        <taxon>Gemmiger</taxon>
    </lineage>
</organism>
<dbReference type="PANTHER" id="PTHR11908:SF132">
    <property type="entry name" value="ALDEHYDE OXIDASE 1-RELATED"/>
    <property type="match status" value="1"/>
</dbReference>
<dbReference type="SMART" id="SM01008">
    <property type="entry name" value="Ald_Xan_dh_C"/>
    <property type="match status" value="1"/>
</dbReference>
<dbReference type="Pfam" id="PF01315">
    <property type="entry name" value="Ald_Xan_dh_C"/>
    <property type="match status" value="1"/>
</dbReference>
<dbReference type="InterPro" id="IPR036856">
    <property type="entry name" value="Ald_Oxase/Xan_DH_a/b_sf"/>
</dbReference>
<dbReference type="InterPro" id="IPR046867">
    <property type="entry name" value="AldOxase/xan_DH_MoCoBD2"/>
</dbReference>
<reference evidence="4" key="1">
    <citation type="journal article" date="2021" name="PeerJ">
        <title>Extensive microbial diversity within the chicken gut microbiome revealed by metagenomics and culture.</title>
        <authorList>
            <person name="Gilroy R."/>
            <person name="Ravi A."/>
            <person name="Getino M."/>
            <person name="Pursley I."/>
            <person name="Horton D.L."/>
            <person name="Alikhan N.F."/>
            <person name="Baker D."/>
            <person name="Gharbi K."/>
            <person name="Hall N."/>
            <person name="Watson M."/>
            <person name="Adriaenssens E.M."/>
            <person name="Foster-Nyarko E."/>
            <person name="Jarju S."/>
            <person name="Secka A."/>
            <person name="Antonio M."/>
            <person name="Oren A."/>
            <person name="Chaudhuri R.R."/>
            <person name="La Ragione R."/>
            <person name="Hildebrand F."/>
            <person name="Pallen M.J."/>
        </authorList>
    </citation>
    <scope>NUCLEOTIDE SEQUENCE</scope>
    <source>
        <strain evidence="4">CHK188-11489</strain>
    </source>
</reference>
<dbReference type="Gene3D" id="3.30.365.10">
    <property type="entry name" value="Aldehyde oxidase/xanthine dehydrogenase, molybdopterin binding domain"/>
    <property type="match status" value="4"/>
</dbReference>
<dbReference type="Pfam" id="PF20256">
    <property type="entry name" value="MoCoBD_2"/>
    <property type="match status" value="1"/>
</dbReference>
<evidence type="ECO:0000256" key="1">
    <source>
        <dbReference type="ARBA" id="ARBA00022505"/>
    </source>
</evidence>
<accession>A0A9D2FIM3</accession>